<dbReference type="EMBL" id="JAJSPL020000034">
    <property type="protein sequence ID" value="KAK7736289.1"/>
    <property type="molecule type" value="Genomic_DNA"/>
</dbReference>
<proteinExistence type="predicted"/>
<feature type="compositionally biased region" description="Basic and acidic residues" evidence="3">
    <location>
        <begin position="548"/>
        <end position="562"/>
    </location>
</feature>
<dbReference type="CDD" id="cd12532">
    <property type="entry name" value="RRM3_MEI2_fungi"/>
    <property type="match status" value="1"/>
</dbReference>
<dbReference type="GO" id="GO:0003723">
    <property type="term" value="F:RNA binding"/>
    <property type="evidence" value="ECO:0007669"/>
    <property type="project" value="UniProtKB-UniRule"/>
</dbReference>
<dbReference type="Pfam" id="PF04059">
    <property type="entry name" value="RRM_2"/>
    <property type="match status" value="1"/>
</dbReference>
<evidence type="ECO:0000313" key="5">
    <source>
        <dbReference type="EMBL" id="KAK7736289.1"/>
    </source>
</evidence>
<dbReference type="InterPro" id="IPR035979">
    <property type="entry name" value="RBD_domain_sf"/>
</dbReference>
<organism evidence="5 6">
    <name type="scientific">Cytospora paraplurivora</name>
    <dbReference type="NCBI Taxonomy" id="2898453"/>
    <lineage>
        <taxon>Eukaryota</taxon>
        <taxon>Fungi</taxon>
        <taxon>Dikarya</taxon>
        <taxon>Ascomycota</taxon>
        <taxon>Pezizomycotina</taxon>
        <taxon>Sordariomycetes</taxon>
        <taxon>Sordariomycetidae</taxon>
        <taxon>Diaporthales</taxon>
        <taxon>Cytosporaceae</taxon>
        <taxon>Cytospora</taxon>
    </lineage>
</organism>
<sequence length="584" mass="65462">MALPREMFHPSSPPSEGGADSYNNEGTPDTRLTTFSPLEDSSKSSRLLSALSLSGGKTNAQPIKFQVPTSFHRVPSPRPCSSKGLDKDPFISSTPEKSQTKLSATASAFRPITASAVSTPIVAYGSSSGTPKPLTQSFTPETRCTNTGLKLASGLSHTLNLTRSLRISSSSGSVSISAVEKYLEVRRTAYKCIFRLSDFSVQKIKSNGSPFRGHTPSLIHNKQDVYIRVTNIRDSARVLDGTEDMLKDWKIECVSAEEINKACGIDIATKYEGQHAIIVVPTVDLGDSQIEANIVAYFRHFDIFALEAQSALTTGVLQWVLEFDEIDLTWTLGFMKQGWINASSHSLLPEFYTSWTQYSSSFELELYHDEPNELRSVYDDTVFFASFAKLSHKIREGTDVRTTIMLRNIPNKVDQQMLKAIIDESSWGKYDFMYLRIDFANDCNVGYAFINFVDPLDIIDFANARGNQRWNCFKSDKVAEISYATIQGKDCLVQKFRNSSLYYTINGPAPEMSGQEEPFPEPDNQSKMKRSCENAEHVGLFTPNAGQHFRDEQRRRRSQYDRGTRLAALEECSEFDMYPQELVL</sequence>
<feature type="region of interest" description="Disordered" evidence="3">
    <location>
        <begin position="1"/>
        <end position="42"/>
    </location>
</feature>
<evidence type="ECO:0000259" key="4">
    <source>
        <dbReference type="PROSITE" id="PS50102"/>
    </source>
</evidence>
<protein>
    <recommendedName>
        <fullName evidence="4">RRM domain-containing protein</fullName>
    </recommendedName>
</protein>
<dbReference type="InterPro" id="IPR000504">
    <property type="entry name" value="RRM_dom"/>
</dbReference>
<dbReference type="PROSITE" id="PS50102">
    <property type="entry name" value="RRM"/>
    <property type="match status" value="1"/>
</dbReference>
<evidence type="ECO:0000256" key="1">
    <source>
        <dbReference type="ARBA" id="ARBA00022884"/>
    </source>
</evidence>
<gene>
    <name evidence="5" type="ORF">SLS53_007124</name>
</gene>
<dbReference type="PANTHER" id="PTHR23189">
    <property type="entry name" value="RNA RECOGNITION MOTIF-CONTAINING"/>
    <property type="match status" value="1"/>
</dbReference>
<feature type="domain" description="RRM" evidence="4">
    <location>
        <begin position="402"/>
        <end position="486"/>
    </location>
</feature>
<dbReference type="Proteomes" id="UP001320245">
    <property type="component" value="Unassembled WGS sequence"/>
</dbReference>
<accession>A0AAN9YE47</accession>
<dbReference type="InterPro" id="IPR034862">
    <property type="entry name" value="Fungal_Mei2-like_RRM3"/>
</dbReference>
<evidence type="ECO:0000313" key="6">
    <source>
        <dbReference type="Proteomes" id="UP001320245"/>
    </source>
</evidence>
<keyword evidence="1 2" id="KW-0694">RNA-binding</keyword>
<keyword evidence="6" id="KW-1185">Reference proteome</keyword>
<name>A0AAN9YE47_9PEZI</name>
<feature type="compositionally biased region" description="Polar residues" evidence="3">
    <location>
        <begin position="21"/>
        <end position="36"/>
    </location>
</feature>
<feature type="region of interest" description="Disordered" evidence="3">
    <location>
        <begin position="70"/>
        <end position="98"/>
    </location>
</feature>
<dbReference type="SUPFAM" id="SSF54928">
    <property type="entry name" value="RNA-binding domain, RBD"/>
    <property type="match status" value="1"/>
</dbReference>
<dbReference type="InterPro" id="IPR007201">
    <property type="entry name" value="Mei2-like_Rrm_C"/>
</dbReference>
<dbReference type="AlphaFoldDB" id="A0AAN9YE47"/>
<comment type="caution">
    <text evidence="5">The sequence shown here is derived from an EMBL/GenBank/DDBJ whole genome shotgun (WGS) entry which is preliminary data.</text>
</comment>
<reference evidence="5 6" key="1">
    <citation type="journal article" date="2023" name="PLoS ONE">
        <title>Cytospora paraplurivora sp. nov. isolated from orchards with fruit tree decline syndrome in Ontario, Canada.</title>
        <authorList>
            <person name="Ilyukhin E."/>
            <person name="Nguyen H.D.T."/>
            <person name="Castle A.J."/>
            <person name="Ellouze W."/>
        </authorList>
    </citation>
    <scope>NUCLEOTIDE SEQUENCE [LARGE SCALE GENOMIC DNA]</scope>
    <source>
        <strain evidence="5 6">FDS-564</strain>
    </source>
</reference>
<feature type="region of interest" description="Disordered" evidence="3">
    <location>
        <begin position="543"/>
        <end position="562"/>
    </location>
</feature>
<evidence type="ECO:0000256" key="3">
    <source>
        <dbReference type="SAM" id="MobiDB-lite"/>
    </source>
</evidence>
<evidence type="ECO:0000256" key="2">
    <source>
        <dbReference type="PROSITE-ProRule" id="PRU00176"/>
    </source>
</evidence>